<comment type="subcellular location">
    <subcellularLocation>
        <location evidence="1 7">Nucleus</location>
    </subcellularLocation>
</comment>
<keyword evidence="5 7" id="KW-0234">DNA repair</keyword>
<reference evidence="10" key="1">
    <citation type="submission" date="2025-08" db="UniProtKB">
        <authorList>
            <consortium name="RefSeq"/>
        </authorList>
    </citation>
    <scope>IDENTIFICATION</scope>
    <source>
        <tissue evidence="10">Gonads</tissue>
    </source>
</reference>
<gene>
    <name evidence="10" type="primary">LOC115886762</name>
</gene>
<feature type="domain" description="Non-structural maintenance of chromosome element 4 C-terminal" evidence="8">
    <location>
        <begin position="212"/>
        <end position="291"/>
    </location>
</feature>
<proteinExistence type="inferred from homology"/>
<evidence type="ECO:0000256" key="6">
    <source>
        <dbReference type="ARBA" id="ARBA00023242"/>
    </source>
</evidence>
<keyword evidence="6 7" id="KW-0539">Nucleus</keyword>
<dbReference type="GO" id="GO:0006281">
    <property type="term" value="P:DNA repair"/>
    <property type="evidence" value="ECO:0007669"/>
    <property type="project" value="UniProtKB-UniRule"/>
</dbReference>
<name>A0A6J2YFL0_SITOR</name>
<dbReference type="OrthoDB" id="2133758at2759"/>
<dbReference type="GO" id="GO:0006310">
    <property type="term" value="P:DNA recombination"/>
    <property type="evidence" value="ECO:0007669"/>
    <property type="project" value="UniProtKB-UniRule"/>
</dbReference>
<evidence type="ECO:0000256" key="2">
    <source>
        <dbReference type="ARBA" id="ARBA00008997"/>
    </source>
</evidence>
<evidence type="ECO:0000313" key="10">
    <source>
        <dbReference type="RefSeq" id="XP_030761909.1"/>
    </source>
</evidence>
<evidence type="ECO:0000256" key="5">
    <source>
        <dbReference type="ARBA" id="ARBA00023204"/>
    </source>
</evidence>
<keyword evidence="9" id="KW-1185">Reference proteome</keyword>
<keyword evidence="3 7" id="KW-0227">DNA damage</keyword>
<dbReference type="InterPro" id="IPR027786">
    <property type="entry name" value="Nse4/EID"/>
</dbReference>
<comment type="function">
    <text evidence="7">Component of the SMC5-SMC6 complex, that promotes sister chromatid alignment after DNA damage and facilitates double-stranded DNA breaks (DSBs) repair via homologous recombination between sister chromatids.</text>
</comment>
<dbReference type="KEGG" id="soy:115886762"/>
<comment type="subunit">
    <text evidence="7">Component of the SMC5-SMC6 complex.</text>
</comment>
<evidence type="ECO:0000259" key="8">
    <source>
        <dbReference type="Pfam" id="PF08743"/>
    </source>
</evidence>
<dbReference type="GeneID" id="115886762"/>
<dbReference type="PANTHER" id="PTHR16140:SF0">
    <property type="entry name" value="NON-STRUCTURAL MAINTENANCE OF CHROMOSOMES ELEMENT 4"/>
    <property type="match status" value="1"/>
</dbReference>
<evidence type="ECO:0000256" key="1">
    <source>
        <dbReference type="ARBA" id="ARBA00004123"/>
    </source>
</evidence>
<evidence type="ECO:0000256" key="3">
    <source>
        <dbReference type="ARBA" id="ARBA00022763"/>
    </source>
</evidence>
<dbReference type="Pfam" id="PF08743">
    <property type="entry name" value="Nse4_C"/>
    <property type="match status" value="1"/>
</dbReference>
<dbReference type="InParanoid" id="A0A6J2YFL0"/>
<accession>A0A6J2YFL0</accession>
<dbReference type="GO" id="GO:0005634">
    <property type="term" value="C:nucleus"/>
    <property type="evidence" value="ECO:0007669"/>
    <property type="project" value="UniProtKB-SubCell"/>
</dbReference>
<evidence type="ECO:0000313" key="9">
    <source>
        <dbReference type="Proteomes" id="UP000504635"/>
    </source>
</evidence>
<dbReference type="FunCoup" id="A0A6J2YFL0">
    <property type="interactions" value="157"/>
</dbReference>
<comment type="similarity">
    <text evidence="2 7">Belongs to the NSE4 family.</text>
</comment>
<dbReference type="AlphaFoldDB" id="A0A6J2YFL0"/>
<dbReference type="GO" id="GO:0030915">
    <property type="term" value="C:Smc5-Smc6 complex"/>
    <property type="evidence" value="ECO:0007669"/>
    <property type="project" value="UniProtKB-UniRule"/>
</dbReference>
<organism evidence="9 10">
    <name type="scientific">Sitophilus oryzae</name>
    <name type="common">Rice weevil</name>
    <name type="synonym">Curculio oryzae</name>
    <dbReference type="NCBI Taxonomy" id="7048"/>
    <lineage>
        <taxon>Eukaryota</taxon>
        <taxon>Metazoa</taxon>
        <taxon>Ecdysozoa</taxon>
        <taxon>Arthropoda</taxon>
        <taxon>Hexapoda</taxon>
        <taxon>Insecta</taxon>
        <taxon>Pterygota</taxon>
        <taxon>Neoptera</taxon>
        <taxon>Endopterygota</taxon>
        <taxon>Coleoptera</taxon>
        <taxon>Polyphaga</taxon>
        <taxon>Cucujiformia</taxon>
        <taxon>Curculionidae</taxon>
        <taxon>Dryophthorinae</taxon>
        <taxon>Sitophilus</taxon>
    </lineage>
</organism>
<evidence type="ECO:0000256" key="7">
    <source>
        <dbReference type="RuleBase" id="RU365071"/>
    </source>
</evidence>
<dbReference type="RefSeq" id="XP_030761909.1">
    <property type="nucleotide sequence ID" value="XM_030906049.1"/>
</dbReference>
<evidence type="ECO:0000256" key="4">
    <source>
        <dbReference type="ARBA" id="ARBA00023172"/>
    </source>
</evidence>
<dbReference type="PANTHER" id="PTHR16140">
    <property type="entry name" value="NON-STRUCTURAL MAINTENANCE OF CHROMOSOMES ELEMENT 4"/>
    <property type="match status" value="1"/>
</dbReference>
<dbReference type="InterPro" id="IPR014854">
    <property type="entry name" value="Nse4_C"/>
</dbReference>
<protein>
    <recommendedName>
        <fullName evidence="7">Non-structural maintenance of chromosomes element 4</fullName>
    </recommendedName>
</protein>
<dbReference type="Proteomes" id="UP000504635">
    <property type="component" value="Unplaced"/>
</dbReference>
<keyword evidence="4 7" id="KW-0233">DNA recombination</keyword>
<sequence length="307" mass="35532">MEIYDQENIVRKRSVLERKLYYRDLLNKAETIKESDTLGIQTVSDIGDILSQANILNSEVDIEERVGNADETLLDCLVVSSASGILMKWIEAVDVFAATYDSTEFVGKIISHVKQDDNDGMKAEDILKLLDHAREIIPNVPKYNSIYGSYNLDNLPERKEKVKKQRAPKERLEKKEPEKIVNLDKEEEGIEEIVKFLFEVLVEAYSKNNESPVNYYDYIIDTDSYSKTIENMFYFAFLVRDGKAHFDLDNSGTPLIRPMSKKELKLFRDKGGKNTQIISCINMDLYNKYNKEGLLQKHRKKHKLSQK</sequence>